<protein>
    <submittedName>
        <fullName evidence="2">Uncharacterized protein</fullName>
    </submittedName>
</protein>
<reference evidence="2" key="3">
    <citation type="submission" date="2025-08" db="UniProtKB">
        <authorList>
            <consortium name="RefSeq"/>
        </authorList>
    </citation>
    <scope>IDENTIFICATION</scope>
    <source>
        <strain evidence="2">NI907</strain>
    </source>
</reference>
<proteinExistence type="predicted"/>
<organism evidence="1 2">
    <name type="scientific">Pyricularia grisea</name>
    <name type="common">Crabgrass-specific blast fungus</name>
    <name type="synonym">Magnaporthe grisea</name>
    <dbReference type="NCBI Taxonomy" id="148305"/>
    <lineage>
        <taxon>Eukaryota</taxon>
        <taxon>Fungi</taxon>
        <taxon>Dikarya</taxon>
        <taxon>Ascomycota</taxon>
        <taxon>Pezizomycotina</taxon>
        <taxon>Sordariomycetes</taxon>
        <taxon>Sordariomycetidae</taxon>
        <taxon>Magnaporthales</taxon>
        <taxon>Pyriculariaceae</taxon>
        <taxon>Pyricularia</taxon>
    </lineage>
</organism>
<sequence length="129" mass="15123">MESKEMVDSFIETGNHLNDKLRRIRKRCERPMLGFRNTGNSKLRTKAGVRFVDRLLGREYELGNAEILWPLSAFGTSDEVGDKWDMGRANGLYQTRWEEQNQLRRAQPCRPFATYVFKYDSARENNMAI</sequence>
<dbReference type="GeneID" id="41956083"/>
<gene>
    <name evidence="2" type="ORF">PgNI_01093</name>
</gene>
<dbReference type="RefSeq" id="XP_030987497.1">
    <property type="nucleotide sequence ID" value="XM_031121169.1"/>
</dbReference>
<evidence type="ECO:0000313" key="2">
    <source>
        <dbReference type="RefSeq" id="XP_030987497.1"/>
    </source>
</evidence>
<dbReference type="KEGG" id="pgri:PgNI_01093"/>
<accession>A0A6P8BK72</accession>
<name>A0A6P8BK72_PYRGI</name>
<feature type="non-terminal residue" evidence="2">
    <location>
        <position position="129"/>
    </location>
</feature>
<keyword evidence="1" id="KW-1185">Reference proteome</keyword>
<reference evidence="2" key="1">
    <citation type="journal article" date="2019" name="Mol. Biol. Evol.">
        <title>Blast fungal genomes show frequent chromosomal changes, gene gains and losses, and effector gene turnover.</title>
        <authorList>
            <person name="Gomez Luciano L.B."/>
            <person name="Jason Tsai I."/>
            <person name="Chuma I."/>
            <person name="Tosa Y."/>
            <person name="Chen Y.H."/>
            <person name="Li J.Y."/>
            <person name="Li M.Y."/>
            <person name="Jade Lu M.Y."/>
            <person name="Nakayashiki H."/>
            <person name="Li W.H."/>
        </authorList>
    </citation>
    <scope>NUCLEOTIDE SEQUENCE</scope>
    <source>
        <strain evidence="2">NI907</strain>
    </source>
</reference>
<evidence type="ECO:0000313" key="1">
    <source>
        <dbReference type="Proteomes" id="UP000515153"/>
    </source>
</evidence>
<dbReference type="AlphaFoldDB" id="A0A6P8BK72"/>
<reference evidence="2" key="2">
    <citation type="submission" date="2019-10" db="EMBL/GenBank/DDBJ databases">
        <authorList>
            <consortium name="NCBI Genome Project"/>
        </authorList>
    </citation>
    <scope>NUCLEOTIDE SEQUENCE</scope>
    <source>
        <strain evidence="2">NI907</strain>
    </source>
</reference>
<dbReference type="Proteomes" id="UP000515153">
    <property type="component" value="Unplaced"/>
</dbReference>